<dbReference type="EMBL" id="BACD03000027">
    <property type="protein sequence ID" value="GAO49902.1"/>
    <property type="molecule type" value="Genomic_DNA"/>
</dbReference>
<evidence type="ECO:0000256" key="4">
    <source>
        <dbReference type="ARBA" id="ARBA00022676"/>
    </source>
</evidence>
<keyword evidence="7 11" id="KW-0256">Endoplasmic reticulum</keyword>
<dbReference type="PANTHER" id="PTHR22760">
    <property type="entry name" value="GLYCOSYLTRANSFERASE"/>
    <property type="match status" value="1"/>
</dbReference>
<feature type="transmembrane region" description="Helical" evidence="11">
    <location>
        <begin position="17"/>
        <end position="36"/>
    </location>
</feature>
<dbReference type="GO" id="GO:0000026">
    <property type="term" value="F:alpha-1,2-mannosyltransferase activity"/>
    <property type="evidence" value="ECO:0007669"/>
    <property type="project" value="TreeGrafter"/>
</dbReference>
<dbReference type="OMA" id="HGIHPRY"/>
<keyword evidence="9 11" id="KW-0472">Membrane</keyword>
<dbReference type="EC" id="2.4.1.-" evidence="11"/>
<feature type="transmembrane region" description="Helical" evidence="11">
    <location>
        <begin position="335"/>
        <end position="353"/>
    </location>
</feature>
<protein>
    <recommendedName>
        <fullName evidence="11">Mannosyltransferase</fullName>
        <ecNumber evidence="11">2.4.1.-</ecNumber>
    </recommendedName>
</protein>
<proteinExistence type="inferred from homology"/>
<feature type="transmembrane region" description="Helical" evidence="11">
    <location>
        <begin position="137"/>
        <end position="159"/>
    </location>
</feature>
<evidence type="ECO:0000256" key="5">
    <source>
        <dbReference type="ARBA" id="ARBA00022679"/>
    </source>
</evidence>
<dbReference type="GO" id="GO:0006506">
    <property type="term" value="P:GPI anchor biosynthetic process"/>
    <property type="evidence" value="ECO:0007669"/>
    <property type="project" value="UniProtKB-KW"/>
</dbReference>
<organism evidence="12 13">
    <name type="scientific">Saitoella complicata (strain BCRC 22490 / CBS 7301 / JCM 7358 / NBRC 10748 / NRRL Y-17804)</name>
    <dbReference type="NCBI Taxonomy" id="698492"/>
    <lineage>
        <taxon>Eukaryota</taxon>
        <taxon>Fungi</taxon>
        <taxon>Dikarya</taxon>
        <taxon>Ascomycota</taxon>
        <taxon>Taphrinomycotina</taxon>
        <taxon>Taphrinomycotina incertae sedis</taxon>
        <taxon>Saitoella</taxon>
    </lineage>
</organism>
<feature type="transmembrane region" description="Helical" evidence="11">
    <location>
        <begin position="171"/>
        <end position="196"/>
    </location>
</feature>
<name>A0A0E9NJ64_SAICN</name>
<comment type="subcellular location">
    <subcellularLocation>
        <location evidence="1 11">Endoplasmic reticulum membrane</location>
        <topology evidence="1 11">Multi-pass membrane protein</topology>
    </subcellularLocation>
</comment>
<comment type="caution">
    <text evidence="12">The sequence shown here is derived from an EMBL/GenBank/DDBJ whole genome shotgun (WGS) entry which is preliminary data.</text>
</comment>
<evidence type="ECO:0000313" key="13">
    <source>
        <dbReference type="Proteomes" id="UP000033140"/>
    </source>
</evidence>
<comment type="pathway">
    <text evidence="2">Glycolipid biosynthesis; glycosylphosphatidylinositol-anchor biosynthesis.</text>
</comment>
<dbReference type="InterPro" id="IPR005599">
    <property type="entry name" value="GPI_mannosylTrfase"/>
</dbReference>
<evidence type="ECO:0000256" key="11">
    <source>
        <dbReference type="RuleBase" id="RU363075"/>
    </source>
</evidence>
<feature type="transmembrane region" description="Helical" evidence="11">
    <location>
        <begin position="289"/>
        <end position="305"/>
    </location>
</feature>
<keyword evidence="13" id="KW-1185">Reference proteome</keyword>
<evidence type="ECO:0000256" key="6">
    <source>
        <dbReference type="ARBA" id="ARBA00022692"/>
    </source>
</evidence>
<evidence type="ECO:0000256" key="3">
    <source>
        <dbReference type="ARBA" id="ARBA00022502"/>
    </source>
</evidence>
<keyword evidence="6 11" id="KW-0812">Transmembrane</keyword>
<dbReference type="PANTHER" id="PTHR22760:SF3">
    <property type="entry name" value="GPI MANNOSYLTRANSFERASE 4"/>
    <property type="match status" value="1"/>
</dbReference>
<keyword evidence="4 11" id="KW-0328">Glycosyltransferase</keyword>
<evidence type="ECO:0000256" key="10">
    <source>
        <dbReference type="ARBA" id="ARBA00038466"/>
    </source>
</evidence>
<comment type="similarity">
    <text evidence="10">Belongs to the glycosyltransferase 22 family. PIGZ subfamily.</text>
</comment>
<keyword evidence="5" id="KW-0808">Transferase</keyword>
<feature type="transmembrane region" description="Helical" evidence="11">
    <location>
        <begin position="311"/>
        <end position="328"/>
    </location>
</feature>
<keyword evidence="3" id="KW-0337">GPI-anchor biosynthesis</keyword>
<dbReference type="GO" id="GO:0005789">
    <property type="term" value="C:endoplasmic reticulum membrane"/>
    <property type="evidence" value="ECO:0007669"/>
    <property type="project" value="UniProtKB-SubCell"/>
</dbReference>
<evidence type="ECO:0000256" key="1">
    <source>
        <dbReference type="ARBA" id="ARBA00004477"/>
    </source>
</evidence>
<reference evidence="12 13" key="1">
    <citation type="journal article" date="2011" name="J. Gen. Appl. Microbiol.">
        <title>Draft genome sequencing of the enigmatic yeast Saitoella complicata.</title>
        <authorList>
            <person name="Nishida H."/>
            <person name="Hamamoto M."/>
            <person name="Sugiyama J."/>
        </authorList>
    </citation>
    <scope>NUCLEOTIDE SEQUENCE [LARGE SCALE GENOMIC DNA]</scope>
    <source>
        <strain evidence="12 13">NRRL Y-17804</strain>
    </source>
</reference>
<dbReference type="AlphaFoldDB" id="A0A0E9NJ64"/>
<dbReference type="OrthoDB" id="10066429at2759"/>
<feature type="transmembrane region" description="Helical" evidence="11">
    <location>
        <begin position="208"/>
        <end position="232"/>
    </location>
</feature>
<dbReference type="STRING" id="698492.A0A0E9NJ64"/>
<evidence type="ECO:0000256" key="2">
    <source>
        <dbReference type="ARBA" id="ARBA00004687"/>
    </source>
</evidence>
<keyword evidence="8 11" id="KW-1133">Transmembrane helix</keyword>
<accession>A0A0E9NJ64</accession>
<evidence type="ECO:0000256" key="8">
    <source>
        <dbReference type="ARBA" id="ARBA00022989"/>
    </source>
</evidence>
<evidence type="ECO:0000256" key="7">
    <source>
        <dbReference type="ARBA" id="ARBA00022824"/>
    </source>
</evidence>
<gene>
    <name evidence="12" type="ORF">G7K_4038-t1</name>
</gene>
<evidence type="ECO:0000256" key="9">
    <source>
        <dbReference type="ARBA" id="ARBA00023136"/>
    </source>
</evidence>
<dbReference type="Pfam" id="PF03901">
    <property type="entry name" value="Glyco_transf_22"/>
    <property type="match status" value="1"/>
</dbReference>
<evidence type="ECO:0000313" key="12">
    <source>
        <dbReference type="EMBL" id="GAO49902.1"/>
    </source>
</evidence>
<dbReference type="RefSeq" id="XP_019021236.1">
    <property type="nucleotide sequence ID" value="XM_019170346.1"/>
</dbReference>
<reference evidence="12 13" key="2">
    <citation type="journal article" date="2014" name="J. Gen. Appl. Microbiol.">
        <title>The early diverging ascomycetous budding yeast Saitoella complicata has three histone deacetylases belonging to the Clr6, Hos2, and Rpd3 lineages.</title>
        <authorList>
            <person name="Nishida H."/>
            <person name="Matsumoto T."/>
            <person name="Kondo S."/>
            <person name="Hamamoto M."/>
            <person name="Yoshikawa H."/>
        </authorList>
    </citation>
    <scope>NUCLEOTIDE SEQUENCE [LARGE SCALE GENOMIC DNA]</scope>
    <source>
        <strain evidence="12 13">NRRL Y-17804</strain>
    </source>
</reference>
<sequence length="491" mass="54106">MKACSGLSLFTSRQRKLYFFLLVIRVLFALFSPSYIHPDEHFQTVAPLTSRARYDEDQLTWEWTGEKPIRSVVLLWPIVGSIFRLTGNNTQLALLGLRMLWFIMSLGVDLAIPHLVAPGSAAIPLLLYASSYTTLTYQAHTFSNGIETILVVWSIVLCFRLRARPSATHSALLGLLAALGIWTRVTFPAFLLPAIVSLIPRFLCRSSLLAASGFAFSATAFGAILVDSAYFARDGCVITPLNNLMYNTSSANLALHGIHARYTHFVGNLPLLLGPALVLVFVKIRRLGLLFWCAMSGVAIVSIFPHQEPRFLLPAVPLILSSITSLPGRRFWRTWLATWVIFNTVLAILMGVLHQGGVVPTLLAAKQQLAVCPSGERTMVWWKTYTPPTWLLGSMPINTRDMAGTNWDDVKSVLDASAISFPGQKWCAKTLLIAPVSARRVLGGTYVLEQVLVSPWHIGLDDLDFEDGVAKELKRVLGGLGLGVWALVDAH</sequence>
<reference evidence="12 13" key="3">
    <citation type="journal article" date="2015" name="Genome Announc.">
        <title>Draft Genome Sequence of the Archiascomycetous Yeast Saitoella complicata.</title>
        <authorList>
            <person name="Yamauchi K."/>
            <person name="Kondo S."/>
            <person name="Hamamoto M."/>
            <person name="Takahashi Y."/>
            <person name="Ogura Y."/>
            <person name="Hayashi T."/>
            <person name="Nishida H."/>
        </authorList>
    </citation>
    <scope>NUCLEOTIDE SEQUENCE [LARGE SCALE GENOMIC DNA]</scope>
    <source>
        <strain evidence="12 13">NRRL Y-17804</strain>
    </source>
</reference>
<dbReference type="Proteomes" id="UP000033140">
    <property type="component" value="Unassembled WGS sequence"/>
</dbReference>
<feature type="transmembrane region" description="Helical" evidence="11">
    <location>
        <begin position="265"/>
        <end position="282"/>
    </location>
</feature>